<evidence type="ECO:0000256" key="1">
    <source>
        <dbReference type="SAM" id="MobiDB-lite"/>
    </source>
</evidence>
<dbReference type="Gene3D" id="2.60.120.560">
    <property type="entry name" value="Exo-inulinase, domain 1"/>
    <property type="match status" value="2"/>
</dbReference>
<keyword evidence="4" id="KW-1185">Reference proteome</keyword>
<dbReference type="Proteomes" id="UP000542342">
    <property type="component" value="Unassembled WGS sequence"/>
</dbReference>
<dbReference type="AlphaFoldDB" id="A0A7V8VH85"/>
<organism evidence="3 4">
    <name type="scientific">Thermogemmata fonticola</name>
    <dbReference type="NCBI Taxonomy" id="2755323"/>
    <lineage>
        <taxon>Bacteria</taxon>
        <taxon>Pseudomonadati</taxon>
        <taxon>Planctomycetota</taxon>
        <taxon>Planctomycetia</taxon>
        <taxon>Gemmatales</taxon>
        <taxon>Gemmataceae</taxon>
        <taxon>Thermogemmata</taxon>
    </lineage>
</organism>
<evidence type="ECO:0000259" key="2">
    <source>
        <dbReference type="Pfam" id="PF06439"/>
    </source>
</evidence>
<evidence type="ECO:0000313" key="4">
    <source>
        <dbReference type="Proteomes" id="UP000542342"/>
    </source>
</evidence>
<gene>
    <name evidence="3" type="ORF">H0921_17160</name>
</gene>
<evidence type="ECO:0000313" key="3">
    <source>
        <dbReference type="EMBL" id="MBA2227891.1"/>
    </source>
</evidence>
<feature type="region of interest" description="Disordered" evidence="1">
    <location>
        <begin position="1"/>
        <end position="26"/>
    </location>
</feature>
<dbReference type="GO" id="GO:0016787">
    <property type="term" value="F:hydrolase activity"/>
    <property type="evidence" value="ECO:0007669"/>
    <property type="project" value="InterPro"/>
</dbReference>
<feature type="domain" description="3-keto-alpha-glucoside-1,2-lyase/3-keto-2-hydroxy-glucal hydratase" evidence="2">
    <location>
        <begin position="254"/>
        <end position="436"/>
    </location>
</feature>
<proteinExistence type="predicted"/>
<accession>A0A7V8VH85</accession>
<name>A0A7V8VH85_9BACT</name>
<sequence length="441" mass="49535">MLTSAGLSLTPAADPAADPATPQPPRGFTALFNGRDLSGWHGWDIHAKGASPADLEKLPPQEQAQRFAAWTEQARKHWRVENGELINDGRGPYLATERAFGDIELLVEYKTVPGADSGIYLRNTPQVQIWDPNQKYDPKNPHRKPHLGSGGLFNNSPGAPGRDPLVRADKPFGQWNRFRILQIGERTTVYLNDQLVVDHARMENYWNRKAPLPRTGKILLQTHGGEIRWRNLFVREIPPEEANERLRQHRADRFRPLFNGRDLTGWTGDTASYTVEQGQIICQPRKSGVLYTREQFADFTVRLEYRLPPGGNNGLAIRYPGKGRPSTDGMCEIQILDDDHPRYARLDPRQFNGSAYGIAPATRGYLRPAGQWNFLEVSVRQSTVTVELNGTRILHADLAAITTFKDNQPHPGITRRSGHFGFAGHGDPVAFRHIAIETLTD</sequence>
<dbReference type="InterPro" id="IPR010496">
    <property type="entry name" value="AL/BT2_dom"/>
</dbReference>
<reference evidence="3 4" key="1">
    <citation type="submission" date="2020-07" db="EMBL/GenBank/DDBJ databases">
        <title>Thermogemmata thermophila gen. nov., sp. nov., a novel moderate thermophilic planctomycete from a Kamchatka hot spring.</title>
        <authorList>
            <person name="Elcheninov A.G."/>
            <person name="Podosokorskaya O.A."/>
            <person name="Kovaleva O.L."/>
            <person name="Novikov A."/>
            <person name="Bonch-Osmolovskaya E.A."/>
            <person name="Toshchakov S.V."/>
            <person name="Kublanov I.V."/>
        </authorList>
    </citation>
    <scope>NUCLEOTIDE SEQUENCE [LARGE SCALE GENOMIC DNA]</scope>
    <source>
        <strain evidence="3 4">2918</strain>
    </source>
</reference>
<comment type="caution">
    <text evidence="3">The sequence shown here is derived from an EMBL/GenBank/DDBJ whole genome shotgun (WGS) entry which is preliminary data.</text>
</comment>
<feature type="domain" description="3-keto-alpha-glucoside-1,2-lyase/3-keto-2-hydroxy-glucal hydratase" evidence="2">
    <location>
        <begin position="27"/>
        <end position="235"/>
    </location>
</feature>
<dbReference type="EMBL" id="JACEFB010000021">
    <property type="protein sequence ID" value="MBA2227891.1"/>
    <property type="molecule type" value="Genomic_DNA"/>
</dbReference>
<protein>
    <submittedName>
        <fullName evidence="3">DUF1080 domain-containing protein</fullName>
    </submittedName>
</protein>
<dbReference type="Pfam" id="PF06439">
    <property type="entry name" value="3keto-disac_hyd"/>
    <property type="match status" value="2"/>
</dbReference>
<feature type="compositionally biased region" description="Low complexity" evidence="1">
    <location>
        <begin position="10"/>
        <end position="20"/>
    </location>
</feature>